<feature type="region of interest" description="Disordered" evidence="1">
    <location>
        <begin position="1"/>
        <end position="53"/>
    </location>
</feature>
<organism evidence="2 3">
    <name type="scientific">Trematosphaeria pertusa</name>
    <dbReference type="NCBI Taxonomy" id="390896"/>
    <lineage>
        <taxon>Eukaryota</taxon>
        <taxon>Fungi</taxon>
        <taxon>Dikarya</taxon>
        <taxon>Ascomycota</taxon>
        <taxon>Pezizomycotina</taxon>
        <taxon>Dothideomycetes</taxon>
        <taxon>Pleosporomycetidae</taxon>
        <taxon>Pleosporales</taxon>
        <taxon>Massarineae</taxon>
        <taxon>Trematosphaeriaceae</taxon>
        <taxon>Trematosphaeria</taxon>
    </lineage>
</organism>
<feature type="region of interest" description="Disordered" evidence="1">
    <location>
        <begin position="259"/>
        <end position="301"/>
    </location>
</feature>
<reference evidence="2" key="1">
    <citation type="journal article" date="2020" name="Stud. Mycol.">
        <title>101 Dothideomycetes genomes: a test case for predicting lifestyles and emergence of pathogens.</title>
        <authorList>
            <person name="Haridas S."/>
            <person name="Albert R."/>
            <person name="Binder M."/>
            <person name="Bloem J."/>
            <person name="Labutti K."/>
            <person name="Salamov A."/>
            <person name="Andreopoulos B."/>
            <person name="Baker S."/>
            <person name="Barry K."/>
            <person name="Bills G."/>
            <person name="Bluhm B."/>
            <person name="Cannon C."/>
            <person name="Castanera R."/>
            <person name="Culley D."/>
            <person name="Daum C."/>
            <person name="Ezra D."/>
            <person name="Gonzalez J."/>
            <person name="Henrissat B."/>
            <person name="Kuo A."/>
            <person name="Liang C."/>
            <person name="Lipzen A."/>
            <person name="Lutzoni F."/>
            <person name="Magnuson J."/>
            <person name="Mondo S."/>
            <person name="Nolan M."/>
            <person name="Ohm R."/>
            <person name="Pangilinan J."/>
            <person name="Park H.-J."/>
            <person name="Ramirez L."/>
            <person name="Alfaro M."/>
            <person name="Sun H."/>
            <person name="Tritt A."/>
            <person name="Yoshinaga Y."/>
            <person name="Zwiers L.-H."/>
            <person name="Turgeon B."/>
            <person name="Goodwin S."/>
            <person name="Spatafora J."/>
            <person name="Crous P."/>
            <person name="Grigoriev I."/>
        </authorList>
    </citation>
    <scope>NUCLEOTIDE SEQUENCE</scope>
    <source>
        <strain evidence="2">CBS 122368</strain>
    </source>
</reference>
<dbReference type="RefSeq" id="XP_033677907.1">
    <property type="nucleotide sequence ID" value="XM_033833996.1"/>
</dbReference>
<evidence type="ECO:0000256" key="1">
    <source>
        <dbReference type="SAM" id="MobiDB-lite"/>
    </source>
</evidence>
<feature type="compositionally biased region" description="Basic and acidic residues" evidence="1">
    <location>
        <begin position="39"/>
        <end position="49"/>
    </location>
</feature>
<keyword evidence="3" id="KW-1185">Reference proteome</keyword>
<dbReference type="PANTHER" id="PTHR38166:SF1">
    <property type="entry name" value="C2H2-TYPE DOMAIN-CONTAINING PROTEIN"/>
    <property type="match status" value="1"/>
</dbReference>
<proteinExistence type="predicted"/>
<dbReference type="EMBL" id="ML987206">
    <property type="protein sequence ID" value="KAF2242903.1"/>
    <property type="molecule type" value="Genomic_DNA"/>
</dbReference>
<evidence type="ECO:0000313" key="2">
    <source>
        <dbReference type="EMBL" id="KAF2242903.1"/>
    </source>
</evidence>
<dbReference type="Proteomes" id="UP000800094">
    <property type="component" value="Unassembled WGS sequence"/>
</dbReference>
<dbReference type="AlphaFoldDB" id="A0A6A6HZ60"/>
<sequence>MECTALDVHDAAPAPKARKRKRQDEDSDDGNGEAATEEGNAHHEAEKPGLRCPFYMRTPGAHRRDACQIKSYKTMGRLKQHLDRVHTKPLQCDRCWQDMESFEAYAKHIQSDPICTKAKQPSDDDRICKQKLRRLNLNQTPFCQAKNVEEKWAILYKQLFPEEEHVPLPYGEMAPSAAEERYFAQILEKQLLTDFGHVIRRFPKTYIPRVIKKCRQEARNAVQKKARNADSIIYSYSESSPSHDLGLTVQQERASPANFHCQPAGSPGGARVDDGRTTPPPPAMPGLPNADAWDFGDWPAEEGQNFFDDQWDISFGTEGG</sequence>
<evidence type="ECO:0000313" key="3">
    <source>
        <dbReference type="Proteomes" id="UP000800094"/>
    </source>
</evidence>
<dbReference type="PANTHER" id="PTHR38166">
    <property type="entry name" value="C2H2-TYPE DOMAIN-CONTAINING PROTEIN-RELATED"/>
    <property type="match status" value="1"/>
</dbReference>
<dbReference type="GeneID" id="54587326"/>
<accession>A0A6A6HZ60</accession>
<protein>
    <recommendedName>
        <fullName evidence="4">C2H2-type domain-containing protein</fullName>
    </recommendedName>
</protein>
<gene>
    <name evidence="2" type="ORF">BU26DRAFT_570331</name>
</gene>
<dbReference type="OrthoDB" id="3799363at2759"/>
<name>A0A6A6HZ60_9PLEO</name>
<evidence type="ECO:0008006" key="4">
    <source>
        <dbReference type="Google" id="ProtNLM"/>
    </source>
</evidence>